<dbReference type="RefSeq" id="WP_207134783.1">
    <property type="nucleotide sequence ID" value="NZ_JAFLNA010000008.1"/>
</dbReference>
<gene>
    <name evidence="1" type="ORF">JZX89_16705</name>
</gene>
<evidence type="ECO:0000313" key="2">
    <source>
        <dbReference type="Proteomes" id="UP000664699"/>
    </source>
</evidence>
<sequence length="104" mass="11227">MPNAKPGSIASTAETGLTAVALTMDGTRRTAEFFRVKGMDVTNSELIVVPLNHPDSEPSRLPLYASHSEETGLPSHMVCDTPQLAWEYAKIHGYKVKPCVSEAA</sequence>
<name>A0ABS3EK55_9HYPH</name>
<reference evidence="1 2" key="1">
    <citation type="submission" date="2021-03" db="EMBL/GenBank/DDBJ databases">
        <title>Whole genome sequence of Agrobacterium sp. strain Rnr.</title>
        <authorList>
            <person name="Mafakheri H."/>
            <person name="Taghavi S.M."/>
            <person name="Nemanja K."/>
            <person name="Osdaghi E."/>
        </authorList>
    </citation>
    <scope>NUCLEOTIDE SEQUENCE [LARGE SCALE GENOMIC DNA]</scope>
    <source>
        <strain evidence="1 2">Rnr</strain>
    </source>
</reference>
<keyword evidence="2" id="KW-1185">Reference proteome</keyword>
<proteinExistence type="predicted"/>
<comment type="caution">
    <text evidence="1">The sequence shown here is derived from an EMBL/GenBank/DDBJ whole genome shotgun (WGS) entry which is preliminary data.</text>
</comment>
<dbReference type="EMBL" id="JAFLNA010000008">
    <property type="protein sequence ID" value="MBO0132376.1"/>
    <property type="molecule type" value="Genomic_DNA"/>
</dbReference>
<dbReference type="Proteomes" id="UP000664699">
    <property type="component" value="Unassembled WGS sequence"/>
</dbReference>
<accession>A0ABS3EK55</accession>
<organism evidence="1 2">
    <name type="scientific">Agrobacterium burrii</name>
    <dbReference type="NCBI Taxonomy" id="2815339"/>
    <lineage>
        <taxon>Bacteria</taxon>
        <taxon>Pseudomonadati</taxon>
        <taxon>Pseudomonadota</taxon>
        <taxon>Alphaproteobacteria</taxon>
        <taxon>Hyphomicrobiales</taxon>
        <taxon>Rhizobiaceae</taxon>
        <taxon>Rhizobium/Agrobacterium group</taxon>
        <taxon>Agrobacterium</taxon>
        <taxon>Agrobacterium tumefaciens complex</taxon>
    </lineage>
</organism>
<protein>
    <submittedName>
        <fullName evidence="1">Uncharacterized protein</fullName>
    </submittedName>
</protein>
<evidence type="ECO:0000313" key="1">
    <source>
        <dbReference type="EMBL" id="MBO0132376.1"/>
    </source>
</evidence>